<dbReference type="PANTHER" id="PTHR43918">
    <property type="entry name" value="ACETYLCHOLINESTERASE"/>
    <property type="match status" value="1"/>
</dbReference>
<feature type="domain" description="Carboxylesterase type B" evidence="6">
    <location>
        <begin position="25"/>
        <end position="528"/>
    </location>
</feature>
<dbReference type="InterPro" id="IPR029058">
    <property type="entry name" value="AB_hydrolase_fold"/>
</dbReference>
<dbReference type="GO" id="GO:0003990">
    <property type="term" value="F:acetylcholinesterase activity"/>
    <property type="evidence" value="ECO:0007669"/>
    <property type="project" value="TreeGrafter"/>
</dbReference>
<keyword evidence="4" id="KW-0325">Glycoprotein</keyword>
<dbReference type="SUPFAM" id="SSF53474">
    <property type="entry name" value="alpha/beta-Hydrolases"/>
    <property type="match status" value="1"/>
</dbReference>
<keyword evidence="5" id="KW-0732">Signal</keyword>
<keyword evidence="8" id="KW-1185">Reference proteome</keyword>
<evidence type="ECO:0000256" key="5">
    <source>
        <dbReference type="SAM" id="SignalP"/>
    </source>
</evidence>
<proteinExistence type="inferred from homology"/>
<evidence type="ECO:0000313" key="7">
    <source>
        <dbReference type="EMBL" id="KAH9368410.1"/>
    </source>
</evidence>
<keyword evidence="2" id="KW-0719">Serine esterase</keyword>
<dbReference type="Proteomes" id="UP000821853">
    <property type="component" value="Chromosome 2"/>
</dbReference>
<evidence type="ECO:0000256" key="4">
    <source>
        <dbReference type="ARBA" id="ARBA00023180"/>
    </source>
</evidence>
<dbReference type="InterPro" id="IPR002018">
    <property type="entry name" value="CarbesteraseB"/>
</dbReference>
<dbReference type="VEuPathDB" id="VectorBase:HLOH_060489"/>
<sequence>MHFRFGLASVLLLLCIVQDVLPATPPVVQTHSGLVAGEQLKVGDKLVDAFYGIPYARPPVGELRFEKPHEVQPWKGVYNATTKTAACWQTDFDLFRNVTLRYDEASEDCLHLNVWRPSGLCDGEVSCTRRNLSVVIFIHGGAFHWGDSGLFIYDAANFVALSDVVYVTFNHRLGILGFFPPPGKGKSGNIGFYDQLSVLRWVRRNIANFGGNPEDVTLAGQCSGAAAVGIHCINTASRGLFQRAILQSGTPISLIWGNAFPGLSHFQQEAAKLNCYDPEAAVRKTVSETLECLRGLDAKTIYKAVSGSSLQGQFVTPHSGDEFVPVNLFAADNWKKIHVKEILLGTTSEEGGYLSDLFLKAAPDLEGALQDDYRKGAAVCLSVLFEIPLDKSKVIVKEYFGEAEVKHDQESVILIFGRMLADVIFNCPAHFFAVAATDSQVSSYMYRFDHKPSYSTLPKQYGPTDIEDVPFTFGSLPFFSDESRFTSPVTAEIRTWAKSLKFPPSEVAFMRDVVGVWSSFIKKGYVPVHKRSARSFKWHIGLNLFSHPSVLKHVDSNAIP</sequence>
<dbReference type="GO" id="GO:0006581">
    <property type="term" value="P:acetylcholine catabolic process"/>
    <property type="evidence" value="ECO:0007669"/>
    <property type="project" value="TreeGrafter"/>
</dbReference>
<accession>A0A9J6FZ13</accession>
<dbReference type="EMBL" id="JABSTR010000004">
    <property type="protein sequence ID" value="KAH9368410.1"/>
    <property type="molecule type" value="Genomic_DNA"/>
</dbReference>
<organism evidence="7 8">
    <name type="scientific">Haemaphysalis longicornis</name>
    <name type="common">Bush tick</name>
    <dbReference type="NCBI Taxonomy" id="44386"/>
    <lineage>
        <taxon>Eukaryota</taxon>
        <taxon>Metazoa</taxon>
        <taxon>Ecdysozoa</taxon>
        <taxon>Arthropoda</taxon>
        <taxon>Chelicerata</taxon>
        <taxon>Arachnida</taxon>
        <taxon>Acari</taxon>
        <taxon>Parasitiformes</taxon>
        <taxon>Ixodida</taxon>
        <taxon>Ixodoidea</taxon>
        <taxon>Ixodidae</taxon>
        <taxon>Haemaphysalinae</taxon>
        <taxon>Haemaphysalis</taxon>
    </lineage>
</organism>
<evidence type="ECO:0000256" key="3">
    <source>
        <dbReference type="ARBA" id="ARBA00022801"/>
    </source>
</evidence>
<comment type="similarity">
    <text evidence="1">Belongs to the type-B carboxylesterase/lipase family.</text>
</comment>
<dbReference type="InterPro" id="IPR050654">
    <property type="entry name" value="AChE-related_enzymes"/>
</dbReference>
<dbReference type="PANTHER" id="PTHR43918:SF4">
    <property type="entry name" value="CARBOXYLIC ESTER HYDROLASE"/>
    <property type="match status" value="1"/>
</dbReference>
<dbReference type="AlphaFoldDB" id="A0A9J6FZ13"/>
<keyword evidence="3" id="KW-0378">Hydrolase</keyword>
<evidence type="ECO:0000256" key="2">
    <source>
        <dbReference type="ARBA" id="ARBA00022487"/>
    </source>
</evidence>
<dbReference type="GO" id="GO:0005886">
    <property type="term" value="C:plasma membrane"/>
    <property type="evidence" value="ECO:0007669"/>
    <property type="project" value="TreeGrafter"/>
</dbReference>
<evidence type="ECO:0000313" key="8">
    <source>
        <dbReference type="Proteomes" id="UP000821853"/>
    </source>
</evidence>
<dbReference type="GO" id="GO:0019695">
    <property type="term" value="P:choline metabolic process"/>
    <property type="evidence" value="ECO:0007669"/>
    <property type="project" value="TreeGrafter"/>
</dbReference>
<dbReference type="GO" id="GO:0005615">
    <property type="term" value="C:extracellular space"/>
    <property type="evidence" value="ECO:0007669"/>
    <property type="project" value="TreeGrafter"/>
</dbReference>
<name>A0A9J6FZ13_HAELO</name>
<evidence type="ECO:0000256" key="1">
    <source>
        <dbReference type="ARBA" id="ARBA00005964"/>
    </source>
</evidence>
<dbReference type="Gene3D" id="3.40.50.1820">
    <property type="entry name" value="alpha/beta hydrolase"/>
    <property type="match status" value="1"/>
</dbReference>
<dbReference type="OrthoDB" id="6846267at2759"/>
<comment type="caution">
    <text evidence="7">The sequence shown here is derived from an EMBL/GenBank/DDBJ whole genome shotgun (WGS) entry which is preliminary data.</text>
</comment>
<protein>
    <recommendedName>
        <fullName evidence="6">Carboxylesterase type B domain-containing protein</fullName>
    </recommendedName>
</protein>
<feature type="signal peptide" evidence="5">
    <location>
        <begin position="1"/>
        <end position="22"/>
    </location>
</feature>
<reference evidence="7 8" key="1">
    <citation type="journal article" date="2020" name="Cell">
        <title>Large-Scale Comparative Analyses of Tick Genomes Elucidate Their Genetic Diversity and Vector Capacities.</title>
        <authorList>
            <consortium name="Tick Genome and Microbiome Consortium (TIGMIC)"/>
            <person name="Jia N."/>
            <person name="Wang J."/>
            <person name="Shi W."/>
            <person name="Du L."/>
            <person name="Sun Y."/>
            <person name="Zhan W."/>
            <person name="Jiang J.F."/>
            <person name="Wang Q."/>
            <person name="Zhang B."/>
            <person name="Ji P."/>
            <person name="Bell-Sakyi L."/>
            <person name="Cui X.M."/>
            <person name="Yuan T.T."/>
            <person name="Jiang B.G."/>
            <person name="Yang W.F."/>
            <person name="Lam T.T."/>
            <person name="Chang Q.C."/>
            <person name="Ding S.J."/>
            <person name="Wang X.J."/>
            <person name="Zhu J.G."/>
            <person name="Ruan X.D."/>
            <person name="Zhao L."/>
            <person name="Wei J.T."/>
            <person name="Ye R.Z."/>
            <person name="Que T.C."/>
            <person name="Du C.H."/>
            <person name="Zhou Y.H."/>
            <person name="Cheng J.X."/>
            <person name="Dai P.F."/>
            <person name="Guo W.B."/>
            <person name="Han X.H."/>
            <person name="Huang E.J."/>
            <person name="Li L.F."/>
            <person name="Wei W."/>
            <person name="Gao Y.C."/>
            <person name="Liu J.Z."/>
            <person name="Shao H.Z."/>
            <person name="Wang X."/>
            <person name="Wang C.C."/>
            <person name="Yang T.C."/>
            <person name="Huo Q.B."/>
            <person name="Li W."/>
            <person name="Chen H.Y."/>
            <person name="Chen S.E."/>
            <person name="Zhou L.G."/>
            <person name="Ni X.B."/>
            <person name="Tian J.H."/>
            <person name="Sheng Y."/>
            <person name="Liu T."/>
            <person name="Pan Y.S."/>
            <person name="Xia L.Y."/>
            <person name="Li J."/>
            <person name="Zhao F."/>
            <person name="Cao W.C."/>
        </authorList>
    </citation>
    <scope>NUCLEOTIDE SEQUENCE [LARGE SCALE GENOMIC DNA]</scope>
    <source>
        <strain evidence="7">HaeL-2018</strain>
    </source>
</reference>
<dbReference type="Pfam" id="PF00135">
    <property type="entry name" value="COesterase"/>
    <property type="match status" value="1"/>
</dbReference>
<gene>
    <name evidence="7" type="ORF">HPB48_012660</name>
</gene>
<feature type="chain" id="PRO_5039936294" description="Carboxylesterase type B domain-containing protein" evidence="5">
    <location>
        <begin position="23"/>
        <end position="560"/>
    </location>
</feature>
<evidence type="ECO:0000259" key="6">
    <source>
        <dbReference type="Pfam" id="PF00135"/>
    </source>
</evidence>
<dbReference type="OMA" id="PVATEDC"/>